<evidence type="ECO:0000256" key="2">
    <source>
        <dbReference type="SAM" id="SignalP"/>
    </source>
</evidence>
<gene>
    <name evidence="3" type="ORF">FHW18_004601</name>
</gene>
<accession>A0A7Y9J077</accession>
<dbReference type="GO" id="GO:0055085">
    <property type="term" value="P:transmembrane transport"/>
    <property type="evidence" value="ECO:0007669"/>
    <property type="project" value="InterPro"/>
</dbReference>
<dbReference type="EMBL" id="JACBYR010000002">
    <property type="protein sequence ID" value="NYE85294.1"/>
    <property type="molecule type" value="Genomic_DNA"/>
</dbReference>
<organism evidence="3 4">
    <name type="scientific">Pigmentiphaga litoralis</name>
    <dbReference type="NCBI Taxonomy" id="516702"/>
    <lineage>
        <taxon>Bacteria</taxon>
        <taxon>Pseudomonadati</taxon>
        <taxon>Pseudomonadota</taxon>
        <taxon>Betaproteobacteria</taxon>
        <taxon>Burkholderiales</taxon>
        <taxon>Alcaligenaceae</taxon>
        <taxon>Pigmentiphaga</taxon>
    </lineage>
</organism>
<comment type="caution">
    <text evidence="3">The sequence shown here is derived from an EMBL/GenBank/DDBJ whole genome shotgun (WGS) entry which is preliminary data.</text>
</comment>
<dbReference type="CDD" id="cd13667">
    <property type="entry name" value="PBP2_TRAP_DctP1"/>
    <property type="match status" value="1"/>
</dbReference>
<dbReference type="InterPro" id="IPR038404">
    <property type="entry name" value="TRAP_DctP_sf"/>
</dbReference>
<name>A0A7Y9J077_9BURK</name>
<feature type="signal peptide" evidence="2">
    <location>
        <begin position="1"/>
        <end position="34"/>
    </location>
</feature>
<evidence type="ECO:0000256" key="1">
    <source>
        <dbReference type="ARBA" id="ARBA00022729"/>
    </source>
</evidence>
<dbReference type="PANTHER" id="PTHR33376">
    <property type="match status" value="1"/>
</dbReference>
<dbReference type="Pfam" id="PF03480">
    <property type="entry name" value="DctP"/>
    <property type="match status" value="1"/>
</dbReference>
<protein>
    <submittedName>
        <fullName evidence="3">TRAP-type C4-dicarboxylate transport system substrate-binding protein</fullName>
    </submittedName>
</protein>
<dbReference type="RefSeq" id="WP_179589264.1">
    <property type="nucleotide sequence ID" value="NZ_JACBYR010000002.1"/>
</dbReference>
<reference evidence="3 4" key="1">
    <citation type="submission" date="2020-07" db="EMBL/GenBank/DDBJ databases">
        <title>Genomic Encyclopedia of Type Strains, Phase IV (KMG-V): Genome sequencing to study the core and pangenomes of soil and plant-associated prokaryotes.</title>
        <authorList>
            <person name="Whitman W."/>
        </authorList>
    </citation>
    <scope>NUCLEOTIDE SEQUENCE [LARGE SCALE GENOMIC DNA]</scope>
    <source>
        <strain evidence="3 4">SAS40</strain>
    </source>
</reference>
<dbReference type="NCBIfam" id="NF037995">
    <property type="entry name" value="TRAP_S1"/>
    <property type="match status" value="1"/>
</dbReference>
<dbReference type="Proteomes" id="UP000542125">
    <property type="component" value="Unassembled WGS sequence"/>
</dbReference>
<keyword evidence="1 2" id="KW-0732">Signal</keyword>
<dbReference type="Gene3D" id="3.40.190.170">
    <property type="entry name" value="Bacterial extracellular solute-binding protein, family 7"/>
    <property type="match status" value="1"/>
</dbReference>
<dbReference type="PANTHER" id="PTHR33376:SF5">
    <property type="entry name" value="EXTRACYTOPLASMIC SOLUTE RECEPTOR PROTEIN"/>
    <property type="match status" value="1"/>
</dbReference>
<dbReference type="AlphaFoldDB" id="A0A7Y9J077"/>
<sequence>MTSRVPTSRVLPSGLLTRLAVLLAAAAVSTGAIAQERTLRLVSGFPENGIYVQRLLPWIKQFNTEGKGVLQINFLGGPKAIPAFEVGNAVKTGVVDMALTTGAFYTNVMPEADFLKLTQVSVVEQRKNGAFDAINKVWNEKGNMQYLARVVENQPFHIYTNKKIDKPDLTGQKIRISPVYRDFFQALNANVVTTAPGEVYTALERGVVDGYGWPIGGIFDLNWHEKTKFRVDPGFYDAEVSLIMNLPSFKKLTDAQRAFLDKQLAAYEAGNAFWTQYGKDEAARQEKAGIQTIRFDEATAKSFRDKAYDIGWAGAAKQSPDIAARFKPLFSSPAAK</sequence>
<evidence type="ECO:0000313" key="4">
    <source>
        <dbReference type="Proteomes" id="UP000542125"/>
    </source>
</evidence>
<dbReference type="InterPro" id="IPR018389">
    <property type="entry name" value="DctP_fam"/>
</dbReference>
<keyword evidence="4" id="KW-1185">Reference proteome</keyword>
<evidence type="ECO:0000313" key="3">
    <source>
        <dbReference type="EMBL" id="NYE85294.1"/>
    </source>
</evidence>
<feature type="chain" id="PRO_5031316454" evidence="2">
    <location>
        <begin position="35"/>
        <end position="336"/>
    </location>
</feature>
<proteinExistence type="predicted"/>